<dbReference type="Pfam" id="PF13857">
    <property type="entry name" value="Ank_5"/>
    <property type="match status" value="1"/>
</dbReference>
<feature type="repeat" description="ANK" evidence="3">
    <location>
        <begin position="165"/>
        <end position="197"/>
    </location>
</feature>
<dbReference type="InterPro" id="IPR036770">
    <property type="entry name" value="Ankyrin_rpt-contain_sf"/>
</dbReference>
<accession>A0A812S5T5</accession>
<feature type="repeat" description="ANK" evidence="3">
    <location>
        <begin position="96"/>
        <end position="128"/>
    </location>
</feature>
<evidence type="ECO:0000256" key="2">
    <source>
        <dbReference type="ARBA" id="ARBA00023043"/>
    </source>
</evidence>
<dbReference type="Pfam" id="PF12796">
    <property type="entry name" value="Ank_2"/>
    <property type="match status" value="1"/>
</dbReference>
<dbReference type="SMART" id="SM00248">
    <property type="entry name" value="ANK"/>
    <property type="match status" value="5"/>
</dbReference>
<feature type="repeat" description="ANK" evidence="3">
    <location>
        <begin position="62"/>
        <end position="94"/>
    </location>
</feature>
<evidence type="ECO:0000313" key="6">
    <source>
        <dbReference type="Proteomes" id="UP000649617"/>
    </source>
</evidence>
<protein>
    <submittedName>
        <fullName evidence="5">SecG protein</fullName>
    </submittedName>
</protein>
<evidence type="ECO:0000256" key="1">
    <source>
        <dbReference type="ARBA" id="ARBA00022737"/>
    </source>
</evidence>
<feature type="compositionally biased region" description="Acidic residues" evidence="4">
    <location>
        <begin position="402"/>
        <end position="411"/>
    </location>
</feature>
<dbReference type="InterPro" id="IPR002110">
    <property type="entry name" value="Ankyrin_rpt"/>
</dbReference>
<dbReference type="PROSITE" id="PS50088">
    <property type="entry name" value="ANK_REPEAT"/>
    <property type="match status" value="4"/>
</dbReference>
<organism evidence="5 6">
    <name type="scientific">Symbiodinium pilosum</name>
    <name type="common">Dinoflagellate</name>
    <dbReference type="NCBI Taxonomy" id="2952"/>
    <lineage>
        <taxon>Eukaryota</taxon>
        <taxon>Sar</taxon>
        <taxon>Alveolata</taxon>
        <taxon>Dinophyceae</taxon>
        <taxon>Suessiales</taxon>
        <taxon>Symbiodiniaceae</taxon>
        <taxon>Symbiodinium</taxon>
    </lineage>
</organism>
<dbReference type="PANTHER" id="PTHR24180">
    <property type="entry name" value="CYCLIN-DEPENDENT KINASE INHIBITOR 2C-RELATED"/>
    <property type="match status" value="1"/>
</dbReference>
<keyword evidence="1" id="KW-0677">Repeat</keyword>
<dbReference type="OrthoDB" id="440741at2759"/>
<gene>
    <name evidence="5" type="primary">secG</name>
    <name evidence="5" type="ORF">SPIL2461_LOCUS11794</name>
</gene>
<dbReference type="Pfam" id="PF00023">
    <property type="entry name" value="Ank"/>
    <property type="match status" value="1"/>
</dbReference>
<dbReference type="EMBL" id="CAJNIZ010023280">
    <property type="protein sequence ID" value="CAE7467804.1"/>
    <property type="molecule type" value="Genomic_DNA"/>
</dbReference>
<evidence type="ECO:0000313" key="5">
    <source>
        <dbReference type="EMBL" id="CAE7467804.1"/>
    </source>
</evidence>
<dbReference type="PANTHER" id="PTHR24180:SF45">
    <property type="entry name" value="POLY [ADP-RIBOSE] POLYMERASE TANKYRASE"/>
    <property type="match status" value="1"/>
</dbReference>
<keyword evidence="6" id="KW-1185">Reference proteome</keyword>
<name>A0A812S5T5_SYMPI</name>
<keyword evidence="2 3" id="KW-0040">ANK repeat</keyword>
<dbReference type="InterPro" id="IPR051637">
    <property type="entry name" value="Ank_repeat_dom-contain_49"/>
</dbReference>
<dbReference type="AlphaFoldDB" id="A0A812S5T5"/>
<dbReference type="Gene3D" id="1.25.40.20">
    <property type="entry name" value="Ankyrin repeat-containing domain"/>
    <property type="match status" value="2"/>
</dbReference>
<dbReference type="SUPFAM" id="SSF48403">
    <property type="entry name" value="Ankyrin repeat"/>
    <property type="match status" value="1"/>
</dbReference>
<evidence type="ECO:0000256" key="3">
    <source>
        <dbReference type="PROSITE-ProRule" id="PRU00023"/>
    </source>
</evidence>
<feature type="region of interest" description="Disordered" evidence="4">
    <location>
        <begin position="386"/>
        <end position="411"/>
    </location>
</feature>
<comment type="caution">
    <text evidence="5">The sequence shown here is derived from an EMBL/GenBank/DDBJ whole genome shotgun (WGS) entry which is preliminary data.</text>
</comment>
<dbReference type="Proteomes" id="UP000649617">
    <property type="component" value="Unassembled WGS sequence"/>
</dbReference>
<evidence type="ECO:0000256" key="4">
    <source>
        <dbReference type="SAM" id="MobiDB-lite"/>
    </source>
</evidence>
<proteinExistence type="predicted"/>
<feature type="repeat" description="ANK" evidence="3">
    <location>
        <begin position="198"/>
        <end position="219"/>
    </location>
</feature>
<reference evidence="5" key="1">
    <citation type="submission" date="2021-02" db="EMBL/GenBank/DDBJ databases">
        <authorList>
            <person name="Dougan E. K."/>
            <person name="Rhodes N."/>
            <person name="Thang M."/>
            <person name="Chan C."/>
        </authorList>
    </citation>
    <scope>NUCLEOTIDE SEQUENCE</scope>
</reference>
<sequence length="411" mass="45386">MAWSPAQPALAPKPVPDILKALYRTSLEAPEAFKAEYEATTSRILSILESFPLRREECETLEGENALHFAAGCGSLEVCQALLERHPELNLQEDPHGHTPLFWAVRHGLVGATQLLIRRGAASWHTDKRGLTALHWAAALGFARICSLLLAVPAARALKNQRCSRGWTPLHSSAYGGSAKCCSALLQANADVGLRTPQEWTALHLAAVKGHVEVLQILLPYCSTEVILALDYHGCSARDLAQEAGQSNAAEALQQPEDMHRHQARCWHQCCQKQPEVKLSDLLAAALHIEAPILEKVGRDAVELSCHIVDLQFRMSGYVVEVKHCGGPDGAAPARVYYARTVEQRKVELVEFLVPRVRSSGQAVWQQGERYKFRIRGCCERRLAPDPGAVRQASRRSKELASIEEEEEGYP</sequence>
<dbReference type="PROSITE" id="PS50297">
    <property type="entry name" value="ANK_REP_REGION"/>
    <property type="match status" value="4"/>
</dbReference>